<organism evidence="1">
    <name type="scientific">Anguilla anguilla</name>
    <name type="common">European freshwater eel</name>
    <name type="synonym">Muraena anguilla</name>
    <dbReference type="NCBI Taxonomy" id="7936"/>
    <lineage>
        <taxon>Eukaryota</taxon>
        <taxon>Metazoa</taxon>
        <taxon>Chordata</taxon>
        <taxon>Craniata</taxon>
        <taxon>Vertebrata</taxon>
        <taxon>Euteleostomi</taxon>
        <taxon>Actinopterygii</taxon>
        <taxon>Neopterygii</taxon>
        <taxon>Teleostei</taxon>
        <taxon>Anguilliformes</taxon>
        <taxon>Anguillidae</taxon>
        <taxon>Anguilla</taxon>
    </lineage>
</organism>
<name>A0A0E9QS74_ANGAN</name>
<reference evidence="1" key="1">
    <citation type="submission" date="2014-11" db="EMBL/GenBank/DDBJ databases">
        <authorList>
            <person name="Amaro Gonzalez C."/>
        </authorList>
    </citation>
    <scope>NUCLEOTIDE SEQUENCE</scope>
</reference>
<proteinExistence type="predicted"/>
<accession>A0A0E9QS74</accession>
<dbReference type="EMBL" id="GBXM01089619">
    <property type="protein sequence ID" value="JAH18958.1"/>
    <property type="molecule type" value="Transcribed_RNA"/>
</dbReference>
<protein>
    <submittedName>
        <fullName evidence="1">Uncharacterized protein</fullName>
    </submittedName>
</protein>
<evidence type="ECO:0000313" key="1">
    <source>
        <dbReference type="EMBL" id="JAH18958.1"/>
    </source>
</evidence>
<sequence length="45" mass="5328">MNAKLFTPFRCNCCFSNTHGEIIKSMLDLFLKKAKYISLFQKSYF</sequence>
<dbReference type="AlphaFoldDB" id="A0A0E9QS74"/>
<reference evidence="1" key="2">
    <citation type="journal article" date="2015" name="Fish Shellfish Immunol.">
        <title>Early steps in the European eel (Anguilla anguilla)-Vibrio vulnificus interaction in the gills: Role of the RtxA13 toxin.</title>
        <authorList>
            <person name="Callol A."/>
            <person name="Pajuelo D."/>
            <person name="Ebbesson L."/>
            <person name="Teles M."/>
            <person name="MacKenzie S."/>
            <person name="Amaro C."/>
        </authorList>
    </citation>
    <scope>NUCLEOTIDE SEQUENCE</scope>
</reference>